<evidence type="ECO:0000256" key="4">
    <source>
        <dbReference type="ARBA" id="ARBA00021581"/>
    </source>
</evidence>
<dbReference type="HAMAP" id="MF_01006">
    <property type="entry name" value="Undec_diphosphatase"/>
    <property type="match status" value="1"/>
</dbReference>
<dbReference type="GO" id="GO:0071555">
    <property type="term" value="P:cell wall organization"/>
    <property type="evidence" value="ECO:0007669"/>
    <property type="project" value="UniProtKB-KW"/>
</dbReference>
<keyword evidence="6 14" id="KW-0812">Transmembrane</keyword>
<evidence type="ECO:0000256" key="3">
    <source>
        <dbReference type="ARBA" id="ARBA00012374"/>
    </source>
</evidence>
<comment type="catalytic activity">
    <reaction evidence="13 14">
        <text>di-trans,octa-cis-undecaprenyl diphosphate + H2O = di-trans,octa-cis-undecaprenyl phosphate + phosphate + H(+)</text>
        <dbReference type="Rhea" id="RHEA:28094"/>
        <dbReference type="ChEBI" id="CHEBI:15377"/>
        <dbReference type="ChEBI" id="CHEBI:15378"/>
        <dbReference type="ChEBI" id="CHEBI:43474"/>
        <dbReference type="ChEBI" id="CHEBI:58405"/>
        <dbReference type="ChEBI" id="CHEBI:60392"/>
        <dbReference type="EC" id="3.6.1.27"/>
    </reaction>
</comment>
<evidence type="ECO:0000256" key="12">
    <source>
        <dbReference type="ARBA" id="ARBA00032932"/>
    </source>
</evidence>
<accession>A0A9X3AMI7</accession>
<dbReference type="GO" id="GO:0005886">
    <property type="term" value="C:plasma membrane"/>
    <property type="evidence" value="ECO:0007669"/>
    <property type="project" value="UniProtKB-SubCell"/>
</dbReference>
<keyword evidence="10 14" id="KW-0046">Antibiotic resistance</keyword>
<keyword evidence="14" id="KW-0133">Cell shape</keyword>
<feature type="transmembrane region" description="Helical" evidence="14">
    <location>
        <begin position="183"/>
        <end position="204"/>
    </location>
</feature>
<comment type="miscellaneous">
    <text evidence="14">Bacitracin is thought to be involved in the inhibition of peptidoglycan synthesis by sequestering undecaprenyl diphosphate, thereby reducing the pool of lipid carrier available.</text>
</comment>
<feature type="transmembrane region" description="Helical" evidence="14">
    <location>
        <begin position="144"/>
        <end position="163"/>
    </location>
</feature>
<feature type="transmembrane region" description="Helical" evidence="14">
    <location>
        <begin position="216"/>
        <end position="238"/>
    </location>
</feature>
<evidence type="ECO:0000256" key="10">
    <source>
        <dbReference type="ARBA" id="ARBA00023251"/>
    </source>
</evidence>
<evidence type="ECO:0000256" key="1">
    <source>
        <dbReference type="ARBA" id="ARBA00004651"/>
    </source>
</evidence>
<keyword evidence="9 14" id="KW-0472">Membrane</keyword>
<evidence type="ECO:0000256" key="5">
    <source>
        <dbReference type="ARBA" id="ARBA00022475"/>
    </source>
</evidence>
<evidence type="ECO:0000256" key="7">
    <source>
        <dbReference type="ARBA" id="ARBA00022801"/>
    </source>
</evidence>
<evidence type="ECO:0000256" key="6">
    <source>
        <dbReference type="ARBA" id="ARBA00022692"/>
    </source>
</evidence>
<evidence type="ECO:0000256" key="9">
    <source>
        <dbReference type="ARBA" id="ARBA00023136"/>
    </source>
</evidence>
<evidence type="ECO:0000256" key="8">
    <source>
        <dbReference type="ARBA" id="ARBA00022989"/>
    </source>
</evidence>
<dbReference type="GO" id="GO:0009252">
    <property type="term" value="P:peptidoglycan biosynthetic process"/>
    <property type="evidence" value="ECO:0007669"/>
    <property type="project" value="UniProtKB-KW"/>
</dbReference>
<dbReference type="PANTHER" id="PTHR30622:SF4">
    <property type="entry name" value="UNDECAPRENYL-DIPHOSPHATASE"/>
    <property type="match status" value="1"/>
</dbReference>
<comment type="function">
    <text evidence="14">Catalyzes the dephosphorylation of undecaprenyl diphosphate (UPP). Confers resistance to bacitracin.</text>
</comment>
<evidence type="ECO:0000256" key="13">
    <source>
        <dbReference type="ARBA" id="ARBA00047594"/>
    </source>
</evidence>
<dbReference type="GO" id="GO:0050380">
    <property type="term" value="F:undecaprenyl-diphosphatase activity"/>
    <property type="evidence" value="ECO:0007669"/>
    <property type="project" value="UniProtKB-UniRule"/>
</dbReference>
<dbReference type="GO" id="GO:0046677">
    <property type="term" value="P:response to antibiotic"/>
    <property type="evidence" value="ECO:0007669"/>
    <property type="project" value="UniProtKB-UniRule"/>
</dbReference>
<keyword evidence="14" id="KW-0961">Cell wall biogenesis/degradation</keyword>
<dbReference type="GO" id="GO:0008360">
    <property type="term" value="P:regulation of cell shape"/>
    <property type="evidence" value="ECO:0007669"/>
    <property type="project" value="UniProtKB-KW"/>
</dbReference>
<name>A0A9X3AMI7_9GAMM</name>
<dbReference type="PANTHER" id="PTHR30622">
    <property type="entry name" value="UNDECAPRENYL-DIPHOSPHATASE"/>
    <property type="match status" value="1"/>
</dbReference>
<comment type="subcellular location">
    <subcellularLocation>
        <location evidence="1 14">Cell membrane</location>
        <topology evidence="1 14">Multi-pass membrane protein</topology>
    </subcellularLocation>
</comment>
<dbReference type="Proteomes" id="UP001155546">
    <property type="component" value="Unassembled WGS sequence"/>
</dbReference>
<comment type="caution">
    <text evidence="15">The sequence shown here is derived from an EMBL/GenBank/DDBJ whole genome shotgun (WGS) entry which is preliminary data.</text>
</comment>
<keyword evidence="8 14" id="KW-1133">Transmembrane helix</keyword>
<dbReference type="RefSeq" id="WP_261297512.1">
    <property type="nucleotide sequence ID" value="NZ_JAMTCD010000004.1"/>
</dbReference>
<keyword evidence="16" id="KW-1185">Reference proteome</keyword>
<evidence type="ECO:0000256" key="11">
    <source>
        <dbReference type="ARBA" id="ARBA00032707"/>
    </source>
</evidence>
<dbReference type="AlphaFoldDB" id="A0A9X3AMI7"/>
<keyword evidence="7 14" id="KW-0378">Hydrolase</keyword>
<reference evidence="15" key="1">
    <citation type="journal article" date="2023" name="Int. J. Syst. Evol. Microbiol.">
        <title>&lt;i&gt;Shewanella septentrionalis&lt;/i&gt; sp. nov. and &lt;i&gt;Shewanella holmiensis&lt;/i&gt; sp. nov., isolated from Baltic Sea water and sediments.</title>
        <authorList>
            <person name="Martin-Rodriguez A.J."/>
            <person name="Thorell K."/>
            <person name="Joffre E."/>
            <person name="Jensie-Markopoulos S."/>
            <person name="Moore E.R.B."/>
            <person name="Sjoling A."/>
        </authorList>
    </citation>
    <scope>NUCLEOTIDE SEQUENCE</scope>
    <source>
        <strain evidence="15">SP1S2-7</strain>
    </source>
</reference>
<evidence type="ECO:0000256" key="14">
    <source>
        <dbReference type="HAMAP-Rule" id="MF_01006"/>
    </source>
</evidence>
<keyword evidence="5 14" id="KW-1003">Cell membrane</keyword>
<dbReference type="EMBL" id="JAMTCD010000004">
    <property type="protein sequence ID" value="MCT7941086.1"/>
    <property type="molecule type" value="Genomic_DNA"/>
</dbReference>
<evidence type="ECO:0000313" key="16">
    <source>
        <dbReference type="Proteomes" id="UP001155546"/>
    </source>
</evidence>
<organism evidence="15 16">
    <name type="scientific">Shewanella holmiensis</name>
    <dbReference type="NCBI Taxonomy" id="2952222"/>
    <lineage>
        <taxon>Bacteria</taxon>
        <taxon>Pseudomonadati</taxon>
        <taxon>Pseudomonadota</taxon>
        <taxon>Gammaproteobacteria</taxon>
        <taxon>Alteromonadales</taxon>
        <taxon>Shewanellaceae</taxon>
        <taxon>Shewanella</taxon>
    </lineage>
</organism>
<dbReference type="NCBIfam" id="TIGR00753">
    <property type="entry name" value="undec_PP_bacA"/>
    <property type="match status" value="1"/>
</dbReference>
<feature type="transmembrane region" description="Helical" evidence="14">
    <location>
        <begin position="115"/>
        <end position="132"/>
    </location>
</feature>
<feature type="transmembrane region" description="Helical" evidence="14">
    <location>
        <begin position="85"/>
        <end position="103"/>
    </location>
</feature>
<dbReference type="EC" id="3.6.1.27" evidence="3 14"/>
<feature type="transmembrane region" description="Helical" evidence="14">
    <location>
        <begin position="40"/>
        <end position="59"/>
    </location>
</feature>
<comment type="similarity">
    <text evidence="2 14">Belongs to the UppP family.</text>
</comment>
<evidence type="ECO:0000313" key="15">
    <source>
        <dbReference type="EMBL" id="MCT7941086.1"/>
    </source>
</evidence>
<dbReference type="Pfam" id="PF02673">
    <property type="entry name" value="BacA"/>
    <property type="match status" value="1"/>
</dbReference>
<feature type="transmembrane region" description="Helical" evidence="14">
    <location>
        <begin position="244"/>
        <end position="265"/>
    </location>
</feature>
<dbReference type="NCBIfam" id="NF001393">
    <property type="entry name" value="PRK00281.2-4"/>
    <property type="match status" value="1"/>
</dbReference>
<gene>
    <name evidence="14" type="primary">uppP</name>
    <name evidence="15" type="ORF">NE535_04660</name>
</gene>
<sequence length="266" mass="29129">MESLQVIFLALIQGLTEFLPISSSGHLILPAQLLGWEDQGLSFDVAVNTGSLFAVIIYFRTEIVTLTQAWIKSFATGTQTQESKLSWWILLATIPAVIVGFMAKDFIETHLRNTLVIAITTIFFGLLLWVADRMSKAQLNEFQMGWKKALLIGVAQAMALIPGTSRSGATMTAALMLGLTREAAARFSFLMSIPVSCGAALLVTKDLIESPLPIDYQALGLGLVVSFVAAYICIHYFLKFISQIGMTPFVIYRLILGSILLGLLYL</sequence>
<evidence type="ECO:0000256" key="2">
    <source>
        <dbReference type="ARBA" id="ARBA00010621"/>
    </source>
</evidence>
<keyword evidence="14" id="KW-0573">Peptidoglycan synthesis</keyword>
<proteinExistence type="inferred from homology"/>
<dbReference type="InterPro" id="IPR003824">
    <property type="entry name" value="UppP"/>
</dbReference>
<protein>
    <recommendedName>
        <fullName evidence="4 14">Undecaprenyl-diphosphatase</fullName>
        <ecNumber evidence="3 14">3.6.1.27</ecNumber>
    </recommendedName>
    <alternativeName>
        <fullName evidence="12 14">Bacitracin resistance protein</fullName>
    </alternativeName>
    <alternativeName>
        <fullName evidence="11 14">Undecaprenyl pyrophosphate phosphatase</fullName>
    </alternativeName>
</protein>